<comment type="caution">
    <text evidence="12">The sequence shown here is derived from an EMBL/GenBank/DDBJ whole genome shotgun (WGS) entry which is preliminary data.</text>
</comment>
<feature type="domain" description="Helicase C-terminal" evidence="11">
    <location>
        <begin position="224"/>
        <end position="414"/>
    </location>
</feature>
<evidence type="ECO:0000256" key="2">
    <source>
        <dbReference type="ARBA" id="ARBA00012552"/>
    </source>
</evidence>
<dbReference type="InterPro" id="IPR014001">
    <property type="entry name" value="Helicase_ATP-bd"/>
</dbReference>
<dbReference type="EC" id="3.6.4.13" evidence="2"/>
<dbReference type="InterPro" id="IPR001650">
    <property type="entry name" value="Helicase_C-like"/>
</dbReference>
<dbReference type="SUPFAM" id="SSF52540">
    <property type="entry name" value="P-loop containing nucleoside triphosphate hydrolases"/>
    <property type="match status" value="1"/>
</dbReference>
<evidence type="ECO:0000259" key="11">
    <source>
        <dbReference type="PROSITE" id="PS51194"/>
    </source>
</evidence>
<dbReference type="FunFam" id="3.40.50.300:FF:000007">
    <property type="entry name" value="Pre-mRNA-splicing factor ATP-dependent RNA helicase"/>
    <property type="match status" value="1"/>
</dbReference>
<dbReference type="InterPro" id="IPR048333">
    <property type="entry name" value="HA2_WH"/>
</dbReference>
<keyword evidence="13" id="KW-1185">Reference proteome</keyword>
<evidence type="ECO:0000256" key="4">
    <source>
        <dbReference type="ARBA" id="ARBA00022741"/>
    </source>
</evidence>
<dbReference type="GO" id="GO:0008380">
    <property type="term" value="P:RNA splicing"/>
    <property type="evidence" value="ECO:0007669"/>
    <property type="project" value="UniProtKB-KW"/>
</dbReference>
<dbReference type="AlphaFoldDB" id="A0A9P6HEY2"/>
<evidence type="ECO:0000313" key="13">
    <source>
        <dbReference type="Proteomes" id="UP000736335"/>
    </source>
</evidence>
<dbReference type="Pfam" id="PF21010">
    <property type="entry name" value="HA2_C"/>
    <property type="match status" value="1"/>
</dbReference>
<dbReference type="SMART" id="SM00487">
    <property type="entry name" value="DEXDc"/>
    <property type="match status" value="1"/>
</dbReference>
<keyword evidence="3" id="KW-0507">mRNA processing</keyword>
<dbReference type="SMART" id="SM00490">
    <property type="entry name" value="HELICc"/>
    <property type="match status" value="1"/>
</dbReference>
<dbReference type="GO" id="GO:0003724">
    <property type="term" value="F:RNA helicase activity"/>
    <property type="evidence" value="ECO:0007669"/>
    <property type="project" value="UniProtKB-EC"/>
</dbReference>
<dbReference type="PROSITE" id="PS51194">
    <property type="entry name" value="HELICASE_CTER"/>
    <property type="match status" value="1"/>
</dbReference>
<evidence type="ECO:0000256" key="3">
    <source>
        <dbReference type="ARBA" id="ARBA00022664"/>
    </source>
</evidence>
<dbReference type="InterPro" id="IPR007502">
    <property type="entry name" value="Helicase-assoc_dom"/>
</dbReference>
<keyword evidence="5 12" id="KW-0378">Hydrolase</keyword>
<dbReference type="FunFam" id="3.40.50.300:FF:000578">
    <property type="entry name" value="probable ATP-dependent RNA helicase DHX35"/>
    <property type="match status" value="1"/>
</dbReference>
<dbReference type="InterPro" id="IPR003593">
    <property type="entry name" value="AAA+_ATPase"/>
</dbReference>
<evidence type="ECO:0000256" key="5">
    <source>
        <dbReference type="ARBA" id="ARBA00022801"/>
    </source>
</evidence>
<evidence type="ECO:0000256" key="6">
    <source>
        <dbReference type="ARBA" id="ARBA00022806"/>
    </source>
</evidence>
<dbReference type="Proteomes" id="UP000736335">
    <property type="component" value="Unassembled WGS sequence"/>
</dbReference>
<keyword evidence="4" id="KW-0547">Nucleotide-binding</keyword>
<dbReference type="GO" id="GO:0006397">
    <property type="term" value="P:mRNA processing"/>
    <property type="evidence" value="ECO:0007669"/>
    <property type="project" value="UniProtKB-KW"/>
</dbReference>
<dbReference type="InterPro" id="IPR002464">
    <property type="entry name" value="DNA/RNA_helicase_DEAH_CS"/>
</dbReference>
<comment type="catalytic activity">
    <reaction evidence="9">
        <text>ATP + H2O = ADP + phosphate + H(+)</text>
        <dbReference type="Rhea" id="RHEA:13065"/>
        <dbReference type="ChEBI" id="CHEBI:15377"/>
        <dbReference type="ChEBI" id="CHEBI:15378"/>
        <dbReference type="ChEBI" id="CHEBI:30616"/>
        <dbReference type="ChEBI" id="CHEBI:43474"/>
        <dbReference type="ChEBI" id="CHEBI:456216"/>
        <dbReference type="EC" id="3.6.4.13"/>
    </reaction>
</comment>
<evidence type="ECO:0000313" key="12">
    <source>
        <dbReference type="EMBL" id="KAF9785477.1"/>
    </source>
</evidence>
<dbReference type="OrthoDB" id="10253254at2759"/>
<dbReference type="SMART" id="SM00847">
    <property type="entry name" value="HA2"/>
    <property type="match status" value="1"/>
</dbReference>
<dbReference type="Pfam" id="PF07717">
    <property type="entry name" value="OB_NTP_bind"/>
    <property type="match status" value="1"/>
</dbReference>
<organism evidence="12 13">
    <name type="scientific">Thelephora terrestris</name>
    <dbReference type="NCBI Taxonomy" id="56493"/>
    <lineage>
        <taxon>Eukaryota</taxon>
        <taxon>Fungi</taxon>
        <taxon>Dikarya</taxon>
        <taxon>Basidiomycota</taxon>
        <taxon>Agaricomycotina</taxon>
        <taxon>Agaricomycetes</taxon>
        <taxon>Thelephorales</taxon>
        <taxon>Thelephoraceae</taxon>
        <taxon>Thelephora</taxon>
    </lineage>
</organism>
<dbReference type="Pfam" id="PF00271">
    <property type="entry name" value="Helicase_C"/>
    <property type="match status" value="1"/>
</dbReference>
<dbReference type="GO" id="GO:0016787">
    <property type="term" value="F:hydrolase activity"/>
    <property type="evidence" value="ECO:0007669"/>
    <property type="project" value="UniProtKB-KW"/>
</dbReference>
<sequence>MQTRRFDGTLNPFNNQPYSKQYRGILRNRKELPIYAHMTANQIMIVVGETGSGKTTQIPQLVCHLDVPHSRGKIVACTQPRRIAAMSVAKRVADEMDLTLGKEVGYSVRFDDMTEPGTTFLKYMTDGMLLREAMSDPDLSRYSTVILDEAHERTLATDILMGLLKDVTKRRPDLRLIITSATLDTHKFQQYFGTDEHSLAPLFVIQGRTHPVEVIHAQEQEPDYITDAIRTVLRIHRMEGEGDILLFLTGQEEVDNACKGIMTGAQDLLKQNPSAVGPLVCIPLYASLDAEQQERVFDPPPPRRNPGGPAGRKVVVSTNIAETSTTVDGIVYVVDSGVSKQSVYNPRIRVESLSVSPISKASAKQRAGRAGRTKPGKCFRLYTEKEFKAFKDQDPPGILRGNLDSTVLALVKIGTRDLVQFDYIDSPAPETLPRALATLNYLGALDNEGDLTVLGITMAELPLDPQLAKALVVSPEFGCSVEILTIVSMLSVPNVWVRPTNQRLEADRARASLTIPDGDHLTLLNVYDKWVRNSRRSNWSWNNYVSQRSLLEAEQARCQLESLMIRFDIELVSAGKGPGLHKRVREALACGFFMQVAHKEGRAYVTVKDNQKVFIHPSCGLGDKPEWVLFNEFVLTSRPFIRTVTAIDPEWLLGEAASYYDIDNWKDGEAKRSLMRTRNQLPTQTSGHSSEG</sequence>
<dbReference type="GO" id="GO:0005684">
    <property type="term" value="C:U2-type spliceosomal complex"/>
    <property type="evidence" value="ECO:0007669"/>
    <property type="project" value="UniProtKB-ARBA"/>
</dbReference>
<reference evidence="12" key="2">
    <citation type="submission" date="2020-11" db="EMBL/GenBank/DDBJ databases">
        <authorList>
            <consortium name="DOE Joint Genome Institute"/>
            <person name="Kuo A."/>
            <person name="Miyauchi S."/>
            <person name="Kiss E."/>
            <person name="Drula E."/>
            <person name="Kohler A."/>
            <person name="Sanchez-Garcia M."/>
            <person name="Andreopoulos B."/>
            <person name="Barry K.W."/>
            <person name="Bonito G."/>
            <person name="Buee M."/>
            <person name="Carver A."/>
            <person name="Chen C."/>
            <person name="Cichocki N."/>
            <person name="Clum A."/>
            <person name="Culley D."/>
            <person name="Crous P.W."/>
            <person name="Fauchery L."/>
            <person name="Girlanda M."/>
            <person name="Hayes R."/>
            <person name="Keri Z."/>
            <person name="Labutti K."/>
            <person name="Lipzen A."/>
            <person name="Lombard V."/>
            <person name="Magnuson J."/>
            <person name="Maillard F."/>
            <person name="Morin E."/>
            <person name="Murat C."/>
            <person name="Nolan M."/>
            <person name="Ohm R."/>
            <person name="Pangilinan J."/>
            <person name="Pereira M."/>
            <person name="Perotto S."/>
            <person name="Peter M."/>
            <person name="Riley R."/>
            <person name="Sitrit Y."/>
            <person name="Stielow B."/>
            <person name="Szollosi G."/>
            <person name="Zifcakova L."/>
            <person name="Stursova M."/>
            <person name="Spatafora J.W."/>
            <person name="Tedersoo L."/>
            <person name="Vaario L.-M."/>
            <person name="Yamada A."/>
            <person name="Yan M."/>
            <person name="Wang P."/>
            <person name="Xu J."/>
            <person name="Bruns T."/>
            <person name="Baldrian P."/>
            <person name="Vilgalys R."/>
            <person name="Henrissat B."/>
            <person name="Grigoriev I.V."/>
            <person name="Hibbett D."/>
            <person name="Nagy L.G."/>
            <person name="Martin F.M."/>
        </authorList>
    </citation>
    <scope>NUCLEOTIDE SEQUENCE</scope>
    <source>
        <strain evidence="12">UH-Tt-Lm1</strain>
    </source>
</reference>
<dbReference type="Gene3D" id="1.20.120.1080">
    <property type="match status" value="1"/>
</dbReference>
<dbReference type="SMART" id="SM00382">
    <property type="entry name" value="AAA"/>
    <property type="match status" value="1"/>
</dbReference>
<dbReference type="Gene3D" id="3.40.50.300">
    <property type="entry name" value="P-loop containing nucleotide triphosphate hydrolases"/>
    <property type="match status" value="2"/>
</dbReference>
<feature type="domain" description="Helicase ATP-binding" evidence="10">
    <location>
        <begin position="35"/>
        <end position="201"/>
    </location>
</feature>
<dbReference type="CDD" id="cd18791">
    <property type="entry name" value="SF2_C_RHA"/>
    <property type="match status" value="1"/>
</dbReference>
<protein>
    <recommendedName>
        <fullName evidence="2">RNA helicase</fullName>
        <ecNumber evidence="2">3.6.4.13</ecNumber>
    </recommendedName>
</protein>
<comment type="similarity">
    <text evidence="1">Belongs to the DEAD box helicase family. DEAH subfamily.</text>
</comment>
<dbReference type="GO" id="GO:0003723">
    <property type="term" value="F:RNA binding"/>
    <property type="evidence" value="ECO:0007669"/>
    <property type="project" value="TreeGrafter"/>
</dbReference>
<evidence type="ECO:0000259" key="10">
    <source>
        <dbReference type="PROSITE" id="PS51192"/>
    </source>
</evidence>
<accession>A0A9P6HEY2</accession>
<keyword evidence="6" id="KW-0347">Helicase</keyword>
<evidence type="ECO:0000256" key="1">
    <source>
        <dbReference type="ARBA" id="ARBA00008792"/>
    </source>
</evidence>
<dbReference type="Pfam" id="PF00270">
    <property type="entry name" value="DEAD"/>
    <property type="match status" value="1"/>
</dbReference>
<dbReference type="FunFam" id="1.20.120.1080:FF:000001">
    <property type="entry name" value="Pre-mRNA-splicing factor ATP-dependent RNA helicase"/>
    <property type="match status" value="1"/>
</dbReference>
<dbReference type="InterPro" id="IPR011545">
    <property type="entry name" value="DEAD/DEAH_box_helicase_dom"/>
</dbReference>
<proteinExistence type="inferred from homology"/>
<name>A0A9P6HEY2_9AGAM</name>
<dbReference type="PROSITE" id="PS00690">
    <property type="entry name" value="DEAH_ATP_HELICASE"/>
    <property type="match status" value="1"/>
</dbReference>
<dbReference type="InterPro" id="IPR011709">
    <property type="entry name" value="DEAD-box_helicase_OB_fold"/>
</dbReference>
<dbReference type="Pfam" id="PF04408">
    <property type="entry name" value="WHD_HA2"/>
    <property type="match status" value="1"/>
</dbReference>
<dbReference type="PANTHER" id="PTHR18934:SF109">
    <property type="entry name" value="ATP-DEPENDENT RNA HELICASE DHX15 HOMOLOG"/>
    <property type="match status" value="1"/>
</dbReference>
<dbReference type="PANTHER" id="PTHR18934">
    <property type="entry name" value="ATP-DEPENDENT RNA HELICASE"/>
    <property type="match status" value="1"/>
</dbReference>
<keyword evidence="8" id="KW-0508">mRNA splicing</keyword>
<dbReference type="EMBL" id="WIUZ02000007">
    <property type="protein sequence ID" value="KAF9785477.1"/>
    <property type="molecule type" value="Genomic_DNA"/>
</dbReference>
<evidence type="ECO:0000256" key="7">
    <source>
        <dbReference type="ARBA" id="ARBA00022840"/>
    </source>
</evidence>
<gene>
    <name evidence="12" type="ORF">BJ322DRAFT_1100160</name>
</gene>
<evidence type="ECO:0000256" key="9">
    <source>
        <dbReference type="ARBA" id="ARBA00047984"/>
    </source>
</evidence>
<evidence type="ECO:0000256" key="8">
    <source>
        <dbReference type="ARBA" id="ARBA00023187"/>
    </source>
</evidence>
<dbReference type="InterPro" id="IPR027417">
    <property type="entry name" value="P-loop_NTPase"/>
</dbReference>
<dbReference type="GO" id="GO:0005524">
    <property type="term" value="F:ATP binding"/>
    <property type="evidence" value="ECO:0007669"/>
    <property type="project" value="UniProtKB-KW"/>
</dbReference>
<dbReference type="PROSITE" id="PS51192">
    <property type="entry name" value="HELICASE_ATP_BIND_1"/>
    <property type="match status" value="1"/>
</dbReference>
<reference evidence="12" key="1">
    <citation type="journal article" date="2020" name="Nat. Commun.">
        <title>Large-scale genome sequencing of mycorrhizal fungi provides insights into the early evolution of symbiotic traits.</title>
        <authorList>
            <person name="Miyauchi S."/>
            <person name="Kiss E."/>
            <person name="Kuo A."/>
            <person name="Drula E."/>
            <person name="Kohler A."/>
            <person name="Sanchez-Garcia M."/>
            <person name="Morin E."/>
            <person name="Andreopoulos B."/>
            <person name="Barry K.W."/>
            <person name="Bonito G."/>
            <person name="Buee M."/>
            <person name="Carver A."/>
            <person name="Chen C."/>
            <person name="Cichocki N."/>
            <person name="Clum A."/>
            <person name="Culley D."/>
            <person name="Crous P.W."/>
            <person name="Fauchery L."/>
            <person name="Girlanda M."/>
            <person name="Hayes R.D."/>
            <person name="Keri Z."/>
            <person name="LaButti K."/>
            <person name="Lipzen A."/>
            <person name="Lombard V."/>
            <person name="Magnuson J."/>
            <person name="Maillard F."/>
            <person name="Murat C."/>
            <person name="Nolan M."/>
            <person name="Ohm R.A."/>
            <person name="Pangilinan J."/>
            <person name="Pereira M.F."/>
            <person name="Perotto S."/>
            <person name="Peter M."/>
            <person name="Pfister S."/>
            <person name="Riley R."/>
            <person name="Sitrit Y."/>
            <person name="Stielow J.B."/>
            <person name="Szollosi G."/>
            <person name="Zifcakova L."/>
            <person name="Stursova M."/>
            <person name="Spatafora J.W."/>
            <person name="Tedersoo L."/>
            <person name="Vaario L.M."/>
            <person name="Yamada A."/>
            <person name="Yan M."/>
            <person name="Wang P."/>
            <person name="Xu J."/>
            <person name="Bruns T."/>
            <person name="Baldrian P."/>
            <person name="Vilgalys R."/>
            <person name="Dunand C."/>
            <person name="Henrissat B."/>
            <person name="Grigoriev I.V."/>
            <person name="Hibbett D."/>
            <person name="Nagy L.G."/>
            <person name="Martin F.M."/>
        </authorList>
    </citation>
    <scope>NUCLEOTIDE SEQUENCE</scope>
    <source>
        <strain evidence="12">UH-Tt-Lm1</strain>
    </source>
</reference>
<keyword evidence="7" id="KW-0067">ATP-binding</keyword>